<keyword evidence="2" id="KW-1185">Reference proteome</keyword>
<evidence type="ECO:0000313" key="1">
    <source>
        <dbReference type="EMBL" id="KAI3749337.1"/>
    </source>
</evidence>
<accession>A0ACB9DSS2</accession>
<name>A0ACB9DSS2_CICIN</name>
<sequence>MPILVGHTKPISFHTCIVLHKYVTLSPIQALLVNRVTSLVHTFLNLMAKDHSNKSLARSSYERISKATFGSLLRSSHCPKNTKSPVSQTPSVALHQQPVSDEVVENEIPCESIPPPEVKPSKKLVRFSSSNIKKTRGGGGGKELTDQKTFSEENYNGYIERTKMKMRAPSNVTGERTVSRRESFNDMFSGYISRTKFRLRSTSSVGTGGKTVSSK</sequence>
<reference evidence="2" key="1">
    <citation type="journal article" date="2022" name="Mol. Ecol. Resour.">
        <title>The genomes of chicory, endive, great burdock and yacon provide insights into Asteraceae palaeo-polyploidization history and plant inulin production.</title>
        <authorList>
            <person name="Fan W."/>
            <person name="Wang S."/>
            <person name="Wang H."/>
            <person name="Wang A."/>
            <person name="Jiang F."/>
            <person name="Liu H."/>
            <person name="Zhao H."/>
            <person name="Xu D."/>
            <person name="Zhang Y."/>
        </authorList>
    </citation>
    <scope>NUCLEOTIDE SEQUENCE [LARGE SCALE GENOMIC DNA]</scope>
    <source>
        <strain evidence="2">cv. Punajuju</strain>
    </source>
</reference>
<evidence type="ECO:0000313" key="2">
    <source>
        <dbReference type="Proteomes" id="UP001055811"/>
    </source>
</evidence>
<gene>
    <name evidence="1" type="ORF">L2E82_19946</name>
</gene>
<protein>
    <submittedName>
        <fullName evidence="1">Uncharacterized protein</fullName>
    </submittedName>
</protein>
<dbReference type="EMBL" id="CM042012">
    <property type="protein sequence ID" value="KAI3749337.1"/>
    <property type="molecule type" value="Genomic_DNA"/>
</dbReference>
<organism evidence="1 2">
    <name type="scientific">Cichorium intybus</name>
    <name type="common">Chicory</name>
    <dbReference type="NCBI Taxonomy" id="13427"/>
    <lineage>
        <taxon>Eukaryota</taxon>
        <taxon>Viridiplantae</taxon>
        <taxon>Streptophyta</taxon>
        <taxon>Embryophyta</taxon>
        <taxon>Tracheophyta</taxon>
        <taxon>Spermatophyta</taxon>
        <taxon>Magnoliopsida</taxon>
        <taxon>eudicotyledons</taxon>
        <taxon>Gunneridae</taxon>
        <taxon>Pentapetalae</taxon>
        <taxon>asterids</taxon>
        <taxon>campanulids</taxon>
        <taxon>Asterales</taxon>
        <taxon>Asteraceae</taxon>
        <taxon>Cichorioideae</taxon>
        <taxon>Cichorieae</taxon>
        <taxon>Cichoriinae</taxon>
        <taxon>Cichorium</taxon>
    </lineage>
</organism>
<proteinExistence type="predicted"/>
<comment type="caution">
    <text evidence="1">The sequence shown here is derived from an EMBL/GenBank/DDBJ whole genome shotgun (WGS) entry which is preliminary data.</text>
</comment>
<dbReference type="Proteomes" id="UP001055811">
    <property type="component" value="Linkage Group LG04"/>
</dbReference>
<reference evidence="1 2" key="2">
    <citation type="journal article" date="2022" name="Mol. Ecol. Resour.">
        <title>The genomes of chicory, endive, great burdock and yacon provide insights into Asteraceae paleo-polyploidization history and plant inulin production.</title>
        <authorList>
            <person name="Fan W."/>
            <person name="Wang S."/>
            <person name="Wang H."/>
            <person name="Wang A."/>
            <person name="Jiang F."/>
            <person name="Liu H."/>
            <person name="Zhao H."/>
            <person name="Xu D."/>
            <person name="Zhang Y."/>
        </authorList>
    </citation>
    <scope>NUCLEOTIDE SEQUENCE [LARGE SCALE GENOMIC DNA]</scope>
    <source>
        <strain evidence="2">cv. Punajuju</strain>
        <tissue evidence="1">Leaves</tissue>
    </source>
</reference>